<evidence type="ECO:0000313" key="3">
    <source>
        <dbReference type="Proteomes" id="UP001357223"/>
    </source>
</evidence>
<dbReference type="Proteomes" id="UP001357223">
    <property type="component" value="Chromosome"/>
</dbReference>
<dbReference type="RefSeq" id="WP_338452755.1">
    <property type="nucleotide sequence ID" value="NZ_CP137640.1"/>
</dbReference>
<sequence length="157" mass="17920">MEYKKGEKGFILEFNEAEEMNFESFVDTLKKHDEFSNLSSNSEFLALILNEGVASLQHKINTFNEDPDELEDLSLHSPLQELLASIVNESLTELKYTLTKENGFSSLDELLILMPDTNTLYHETNQPIQKNEHPSALDDSFPSRLNHDTEVSPKNTD</sequence>
<keyword evidence="3" id="KW-1185">Reference proteome</keyword>
<organism evidence="2 3">
    <name type="scientific">Niallia oryzisoli</name>
    <dbReference type="NCBI Taxonomy" id="1737571"/>
    <lineage>
        <taxon>Bacteria</taxon>
        <taxon>Bacillati</taxon>
        <taxon>Bacillota</taxon>
        <taxon>Bacilli</taxon>
        <taxon>Bacillales</taxon>
        <taxon>Bacillaceae</taxon>
        <taxon>Niallia</taxon>
    </lineage>
</organism>
<name>A0ABZ2CQ99_9BACI</name>
<accession>A0ABZ2CQ99</accession>
<dbReference type="EMBL" id="CP137640">
    <property type="protein sequence ID" value="WVX83883.1"/>
    <property type="molecule type" value="Genomic_DNA"/>
</dbReference>
<evidence type="ECO:0000256" key="1">
    <source>
        <dbReference type="SAM" id="MobiDB-lite"/>
    </source>
</evidence>
<feature type="region of interest" description="Disordered" evidence="1">
    <location>
        <begin position="130"/>
        <end position="157"/>
    </location>
</feature>
<reference evidence="2 3" key="1">
    <citation type="submission" date="2023-10" db="EMBL/GenBank/DDBJ databases">
        <title>Niallia locisalis sp.nov. isolated from a salt pond sample.</title>
        <authorList>
            <person name="Li X.-J."/>
            <person name="Dong L."/>
        </authorList>
    </citation>
    <scope>NUCLEOTIDE SEQUENCE [LARGE SCALE GENOMIC DNA]</scope>
    <source>
        <strain evidence="2 3">DSM 29761</strain>
    </source>
</reference>
<proteinExistence type="predicted"/>
<gene>
    <name evidence="2" type="ORF">R4Z09_13375</name>
</gene>
<protein>
    <submittedName>
        <fullName evidence="2">Uncharacterized protein</fullName>
    </submittedName>
</protein>
<evidence type="ECO:0000313" key="2">
    <source>
        <dbReference type="EMBL" id="WVX83883.1"/>
    </source>
</evidence>
<feature type="compositionally biased region" description="Basic and acidic residues" evidence="1">
    <location>
        <begin position="145"/>
        <end position="157"/>
    </location>
</feature>